<dbReference type="GO" id="GO:0051537">
    <property type="term" value="F:2 iron, 2 sulfur cluster binding"/>
    <property type="evidence" value="ECO:0007669"/>
    <property type="project" value="UniProtKB-KW"/>
</dbReference>
<comment type="cofactor">
    <cofactor evidence="7">
        <name>[2Fe-2S] cluster</name>
        <dbReference type="ChEBI" id="CHEBI:190135"/>
    </cofactor>
    <text evidence="7">Binds 1 [2Fe-2S] cluster.</text>
</comment>
<evidence type="ECO:0000256" key="3">
    <source>
        <dbReference type="ARBA" id="ARBA00022723"/>
    </source>
</evidence>
<evidence type="ECO:0000313" key="9">
    <source>
        <dbReference type="Proteomes" id="UP000003860"/>
    </source>
</evidence>
<comment type="caution">
    <text evidence="8">The sequence shown here is derived from an EMBL/GenBank/DDBJ whole genome shotgun (WGS) entry which is preliminary data.</text>
</comment>
<evidence type="ECO:0000256" key="7">
    <source>
        <dbReference type="PIRSR" id="PIRSR000216-1"/>
    </source>
</evidence>
<dbReference type="RefSeq" id="WP_004618515.1">
    <property type="nucleotide sequence ID" value="NZ_ACXX02000004.1"/>
</dbReference>
<dbReference type="GO" id="GO:0016491">
    <property type="term" value="F:oxidoreductase activity"/>
    <property type="evidence" value="ECO:0007669"/>
    <property type="project" value="InterPro"/>
</dbReference>
<protein>
    <submittedName>
        <fullName evidence="8">NADH dehydrogenase (Ubiquinone) 24 kDa subunit</fullName>
    </submittedName>
</protein>
<dbReference type="Proteomes" id="UP000003860">
    <property type="component" value="Unassembled WGS sequence"/>
</dbReference>
<name>F1TBG3_9FIRM</name>
<organism evidence="8 9">
    <name type="scientific">Ruminiclostridium papyrosolvens DSM 2782</name>
    <dbReference type="NCBI Taxonomy" id="588581"/>
    <lineage>
        <taxon>Bacteria</taxon>
        <taxon>Bacillati</taxon>
        <taxon>Bacillota</taxon>
        <taxon>Clostridia</taxon>
        <taxon>Eubacteriales</taxon>
        <taxon>Oscillospiraceae</taxon>
        <taxon>Ruminiclostridium</taxon>
    </lineage>
</organism>
<dbReference type="Pfam" id="PF01257">
    <property type="entry name" value="2Fe-2S_thioredx"/>
    <property type="match status" value="1"/>
</dbReference>
<reference evidence="8" key="1">
    <citation type="submission" date="2009-07" db="EMBL/GenBank/DDBJ databases">
        <authorList>
            <consortium name="US DOE Joint Genome Institute (JGI-PGF)"/>
            <person name="Lucas S."/>
            <person name="Copeland A."/>
            <person name="Lapidus A."/>
            <person name="Glavina del Rio T."/>
            <person name="Tice H."/>
            <person name="Bruce D."/>
            <person name="Goodwin L."/>
            <person name="Pitluck S."/>
            <person name="Larimer F."/>
            <person name="Land M.L."/>
            <person name="Mouttaki H."/>
            <person name="He Z."/>
            <person name="Zhou J."/>
            <person name="Hemme C.L."/>
        </authorList>
    </citation>
    <scope>NUCLEOTIDE SEQUENCE</scope>
    <source>
        <strain evidence="8">DSM 2782</strain>
    </source>
</reference>
<dbReference type="InterPro" id="IPR041921">
    <property type="entry name" value="NuoE_N"/>
</dbReference>
<sequence>MTKPQEIDVMEPAERKPPKEKFDQLEAYIESLETTKGALIEILHKAQNIFGYLPRDVQLFVARKLGIPGAEVYGVVSFYSYFTTKPGGLHTVSVCMGTACFVRGADKVIEKFKEKLGIESNETTKDGLFTLKDVRCIGACGLAPVVMVDDKVFGRVKVEDVDDIIEMYRSNKEEQYAD</sequence>
<dbReference type="GO" id="GO:0046872">
    <property type="term" value="F:metal ion binding"/>
    <property type="evidence" value="ECO:0007669"/>
    <property type="project" value="UniProtKB-KW"/>
</dbReference>
<dbReference type="SUPFAM" id="SSF52833">
    <property type="entry name" value="Thioredoxin-like"/>
    <property type="match status" value="1"/>
</dbReference>
<evidence type="ECO:0000256" key="4">
    <source>
        <dbReference type="ARBA" id="ARBA00023004"/>
    </source>
</evidence>
<dbReference type="EMBL" id="ACXX02000004">
    <property type="protein sequence ID" value="EGD48367.1"/>
    <property type="molecule type" value="Genomic_DNA"/>
</dbReference>
<proteinExistence type="inferred from homology"/>
<dbReference type="Gene3D" id="3.40.30.10">
    <property type="entry name" value="Glutaredoxin"/>
    <property type="match status" value="1"/>
</dbReference>
<feature type="binding site" evidence="7">
    <location>
        <position position="95"/>
    </location>
    <ligand>
        <name>[2Fe-2S] cluster</name>
        <dbReference type="ChEBI" id="CHEBI:190135"/>
    </ligand>
</feature>
<keyword evidence="9" id="KW-1185">Reference proteome</keyword>
<evidence type="ECO:0000256" key="2">
    <source>
        <dbReference type="ARBA" id="ARBA00022714"/>
    </source>
</evidence>
<feature type="binding site" evidence="7">
    <location>
        <position position="100"/>
    </location>
    <ligand>
        <name>[2Fe-2S] cluster</name>
        <dbReference type="ChEBI" id="CHEBI:190135"/>
    </ligand>
</feature>
<keyword evidence="3 7" id="KW-0479">Metal-binding</keyword>
<dbReference type="InterPro" id="IPR028431">
    <property type="entry name" value="NADP_DH_HndA-like"/>
</dbReference>
<dbReference type="PIRSF" id="PIRSF000216">
    <property type="entry name" value="NADH_DH_24kDa"/>
    <property type="match status" value="1"/>
</dbReference>
<evidence type="ECO:0000256" key="5">
    <source>
        <dbReference type="ARBA" id="ARBA00023014"/>
    </source>
</evidence>
<gene>
    <name evidence="8" type="ORF">Cpap_2519</name>
</gene>
<feature type="binding site" evidence="7">
    <location>
        <position position="140"/>
    </location>
    <ligand>
        <name>[2Fe-2S] cluster</name>
        <dbReference type="ChEBI" id="CHEBI:190135"/>
    </ligand>
</feature>
<dbReference type="PANTHER" id="PTHR43342:SF2">
    <property type="entry name" value="POTENTIAL NAD-REDUCING HYDROGENASE SUBUNIT"/>
    <property type="match status" value="1"/>
</dbReference>
<evidence type="ECO:0000256" key="1">
    <source>
        <dbReference type="ARBA" id="ARBA00010643"/>
    </source>
</evidence>
<keyword evidence="2 7" id="KW-0001">2Fe-2S</keyword>
<dbReference type="InterPro" id="IPR002023">
    <property type="entry name" value="NuoE-like"/>
</dbReference>
<evidence type="ECO:0000256" key="6">
    <source>
        <dbReference type="ARBA" id="ARBA00034078"/>
    </source>
</evidence>
<reference evidence="8" key="2">
    <citation type="submission" date="2011-01" db="EMBL/GenBank/DDBJ databases">
        <title>The Non-contiguous Finished genome of Clostridium papyrosolvens.</title>
        <authorList>
            <person name="Lucas S."/>
            <person name="Copeland A."/>
            <person name="Lapidus A."/>
            <person name="Cheng J.-F."/>
            <person name="Goodwin L."/>
            <person name="Pitluck S."/>
            <person name="Misra M."/>
            <person name="Chertkov O."/>
            <person name="Detter J.C."/>
            <person name="Han C."/>
            <person name="Tapia R."/>
            <person name="Land M."/>
            <person name="Hauser L."/>
            <person name="Kyrpides N."/>
            <person name="Ivanova N."/>
            <person name="Pagani I."/>
            <person name="Mouttaki H."/>
            <person name="He Z."/>
            <person name="Zhou J."/>
            <person name="Hemme C.L."/>
            <person name="Woyke T."/>
        </authorList>
    </citation>
    <scope>NUCLEOTIDE SEQUENCE [LARGE SCALE GENOMIC DNA]</scope>
    <source>
        <strain evidence="8">DSM 2782</strain>
    </source>
</reference>
<dbReference type="InterPro" id="IPR042128">
    <property type="entry name" value="NuoE_dom"/>
</dbReference>
<dbReference type="STRING" id="588581.Cpap_2519"/>
<keyword evidence="4 7" id="KW-0408">Iron</keyword>
<comment type="cofactor">
    <cofactor evidence="6">
        <name>[2Fe-2S] cluster</name>
        <dbReference type="ChEBI" id="CHEBI:190135"/>
    </cofactor>
</comment>
<dbReference type="OrthoDB" id="9807941at2"/>
<dbReference type="InterPro" id="IPR036249">
    <property type="entry name" value="Thioredoxin-like_sf"/>
</dbReference>
<keyword evidence="5 7" id="KW-0411">Iron-sulfur</keyword>
<dbReference type="AlphaFoldDB" id="F1TBG3"/>
<comment type="similarity">
    <text evidence="1">Belongs to the complex I 24 kDa subunit family.</text>
</comment>
<dbReference type="PANTHER" id="PTHR43342">
    <property type="entry name" value="NADH-QUINONE OXIDOREDUCTASE, E SUBUNIT"/>
    <property type="match status" value="1"/>
</dbReference>
<accession>F1TBG3</accession>
<dbReference type="eggNOG" id="COG1905">
    <property type="taxonomic scope" value="Bacteria"/>
</dbReference>
<dbReference type="CDD" id="cd03064">
    <property type="entry name" value="TRX_Fd_NuoE"/>
    <property type="match status" value="1"/>
</dbReference>
<dbReference type="Gene3D" id="1.10.10.1590">
    <property type="entry name" value="NADH-quinone oxidoreductase subunit E"/>
    <property type="match status" value="1"/>
</dbReference>
<evidence type="ECO:0000313" key="8">
    <source>
        <dbReference type="EMBL" id="EGD48367.1"/>
    </source>
</evidence>
<feature type="binding site" evidence="7">
    <location>
        <position position="136"/>
    </location>
    <ligand>
        <name>[2Fe-2S] cluster</name>
        <dbReference type="ChEBI" id="CHEBI:190135"/>
    </ligand>
</feature>
<dbReference type="FunFam" id="3.40.30.10:FF:000015">
    <property type="entry name" value="NADH-quinone oxidoreductase subunit E"/>
    <property type="match status" value="1"/>
</dbReference>